<reference evidence="9" key="2">
    <citation type="submission" date="2020-11" db="EMBL/GenBank/DDBJ databases">
        <authorList>
            <person name="McCartney M.A."/>
            <person name="Auch B."/>
            <person name="Kono T."/>
            <person name="Mallez S."/>
            <person name="Becker A."/>
            <person name="Gohl D.M."/>
            <person name="Silverstein K.A.T."/>
            <person name="Koren S."/>
            <person name="Bechman K.B."/>
            <person name="Herman A."/>
            <person name="Abrahante J.E."/>
            <person name="Garbe J."/>
        </authorList>
    </citation>
    <scope>NUCLEOTIDE SEQUENCE</scope>
    <source>
        <strain evidence="9">Duluth1</strain>
        <tissue evidence="9">Whole animal</tissue>
    </source>
</reference>
<dbReference type="Pfam" id="PF01697">
    <property type="entry name" value="Glyco_transf_92"/>
    <property type="match status" value="1"/>
</dbReference>
<evidence type="ECO:0000313" key="10">
    <source>
        <dbReference type="Proteomes" id="UP000828390"/>
    </source>
</evidence>
<organism evidence="9 10">
    <name type="scientific">Dreissena polymorpha</name>
    <name type="common">Zebra mussel</name>
    <name type="synonym">Mytilus polymorpha</name>
    <dbReference type="NCBI Taxonomy" id="45954"/>
    <lineage>
        <taxon>Eukaryota</taxon>
        <taxon>Metazoa</taxon>
        <taxon>Spiralia</taxon>
        <taxon>Lophotrochozoa</taxon>
        <taxon>Mollusca</taxon>
        <taxon>Bivalvia</taxon>
        <taxon>Autobranchia</taxon>
        <taxon>Heteroconchia</taxon>
        <taxon>Euheterodonta</taxon>
        <taxon>Imparidentia</taxon>
        <taxon>Neoheterodontei</taxon>
        <taxon>Myida</taxon>
        <taxon>Dreissenoidea</taxon>
        <taxon>Dreissenidae</taxon>
        <taxon>Dreissena</taxon>
    </lineage>
</organism>
<evidence type="ECO:0000256" key="3">
    <source>
        <dbReference type="ARBA" id="ARBA00022676"/>
    </source>
</evidence>
<proteinExistence type="inferred from homology"/>
<reference evidence="9" key="1">
    <citation type="journal article" date="2019" name="bioRxiv">
        <title>The Genome of the Zebra Mussel, Dreissena polymorpha: A Resource for Invasive Species Research.</title>
        <authorList>
            <person name="McCartney M.A."/>
            <person name="Auch B."/>
            <person name="Kono T."/>
            <person name="Mallez S."/>
            <person name="Zhang Y."/>
            <person name="Obille A."/>
            <person name="Becker A."/>
            <person name="Abrahante J.E."/>
            <person name="Garbe J."/>
            <person name="Badalamenti J.P."/>
            <person name="Herman A."/>
            <person name="Mangelson H."/>
            <person name="Liachko I."/>
            <person name="Sullivan S."/>
            <person name="Sone E.D."/>
            <person name="Koren S."/>
            <person name="Silverstein K.A.T."/>
            <person name="Beckman K.B."/>
            <person name="Gohl D.M."/>
        </authorList>
    </citation>
    <scope>NUCLEOTIDE SEQUENCE</scope>
    <source>
        <strain evidence="9">Duluth1</strain>
        <tissue evidence="9">Whole animal</tissue>
    </source>
</reference>
<dbReference type="Proteomes" id="UP000828390">
    <property type="component" value="Unassembled WGS sequence"/>
</dbReference>
<comment type="caution">
    <text evidence="9">The sequence shown here is derived from an EMBL/GenBank/DDBJ whole genome shotgun (WGS) entry which is preliminary data.</text>
</comment>
<evidence type="ECO:0000256" key="8">
    <source>
        <dbReference type="RuleBase" id="RU366017"/>
    </source>
</evidence>
<keyword evidence="10" id="KW-1185">Reference proteome</keyword>
<evidence type="ECO:0000256" key="5">
    <source>
        <dbReference type="ARBA" id="ARBA00022692"/>
    </source>
</evidence>
<evidence type="ECO:0000256" key="4">
    <source>
        <dbReference type="ARBA" id="ARBA00022679"/>
    </source>
</evidence>
<evidence type="ECO:0000256" key="2">
    <source>
        <dbReference type="ARBA" id="ARBA00007647"/>
    </source>
</evidence>
<dbReference type="GO" id="GO:0016757">
    <property type="term" value="F:glycosyltransferase activity"/>
    <property type="evidence" value="ECO:0007669"/>
    <property type="project" value="UniProtKB-UniRule"/>
</dbReference>
<dbReference type="GO" id="GO:0016020">
    <property type="term" value="C:membrane"/>
    <property type="evidence" value="ECO:0007669"/>
    <property type="project" value="UniProtKB-SubCell"/>
</dbReference>
<evidence type="ECO:0000313" key="9">
    <source>
        <dbReference type="EMBL" id="KAH3720454.1"/>
    </source>
</evidence>
<gene>
    <name evidence="9" type="ORF">DPMN_063353</name>
</gene>
<keyword evidence="3 8" id="KW-0328">Glycosyltransferase</keyword>
<keyword evidence="6 8" id="KW-1133">Transmembrane helix</keyword>
<comment type="similarity">
    <text evidence="2 8">Belongs to the glycosyltransferase 92 family.</text>
</comment>
<protein>
    <recommendedName>
        <fullName evidence="8">Glycosyltransferase family 92 protein</fullName>
        <ecNumber evidence="8">2.4.1.-</ecNumber>
    </recommendedName>
</protein>
<sequence>MLIKFSFLIVIATVQLFLIGIYISIIRINNISTSHSPNTQFTSKLQGNSKDESPKVFVQVGKDIFVYSAFLDVRQGRFVRIVGIIVDETYRKPGELLCNIAGTKAKATFHRSRESHSLEYAAVLISCEIPMTVSTDLLAKNGLLLEGHESQSLRNELNIQVKIPTKKTQGTGDLKIGVCVPPLFGNISPMKLIEFIEVTKIVGASHFIFYNYEIHDSLMRVLNMYVNLGDITMKPWKHNFTKSQIWYYGQSASIWDCLLDNMYAFDYIAFNDIDEFIVPRKMHTWQGMIQALLRQKQMLDRTIIAAFEFNSYIFKESSNNPRVTTNHYLQLTTITSNMRTEASDAIRSKVIINPRKVFELQIHHLGQGLGPEDEAVRISDSYAAVHHYRQQPQGHSKAR</sequence>
<dbReference type="EC" id="2.4.1.-" evidence="8"/>
<accession>A0A9D4HK26</accession>
<feature type="transmembrane region" description="Helical" evidence="8">
    <location>
        <begin position="7"/>
        <end position="26"/>
    </location>
</feature>
<name>A0A9D4HK26_DREPO</name>
<dbReference type="EMBL" id="JAIWYP010000013">
    <property type="protein sequence ID" value="KAH3720454.1"/>
    <property type="molecule type" value="Genomic_DNA"/>
</dbReference>
<comment type="subcellular location">
    <subcellularLocation>
        <location evidence="1">Membrane</location>
        <topology evidence="1">Single-pass membrane protein</topology>
    </subcellularLocation>
</comment>
<dbReference type="GO" id="GO:0005737">
    <property type="term" value="C:cytoplasm"/>
    <property type="evidence" value="ECO:0007669"/>
    <property type="project" value="TreeGrafter"/>
</dbReference>
<evidence type="ECO:0000256" key="7">
    <source>
        <dbReference type="ARBA" id="ARBA00023136"/>
    </source>
</evidence>
<keyword evidence="5 8" id="KW-0812">Transmembrane</keyword>
<keyword evidence="4 8" id="KW-0808">Transferase</keyword>
<evidence type="ECO:0000256" key="6">
    <source>
        <dbReference type="ARBA" id="ARBA00022989"/>
    </source>
</evidence>
<dbReference type="InterPro" id="IPR008166">
    <property type="entry name" value="Glyco_transf_92"/>
</dbReference>
<evidence type="ECO:0000256" key="1">
    <source>
        <dbReference type="ARBA" id="ARBA00004167"/>
    </source>
</evidence>
<dbReference type="AlphaFoldDB" id="A0A9D4HK26"/>
<keyword evidence="7 8" id="KW-0472">Membrane</keyword>
<dbReference type="PANTHER" id="PTHR21461">
    <property type="entry name" value="GLYCOSYLTRANSFERASE FAMILY 92 PROTEIN"/>
    <property type="match status" value="1"/>
</dbReference>
<dbReference type="PANTHER" id="PTHR21461:SF69">
    <property type="entry name" value="GLYCOSYLTRANSFERASE FAMILY 92 PROTEIN"/>
    <property type="match status" value="1"/>
</dbReference>